<dbReference type="OrthoDB" id="7325275at2"/>
<dbReference type="AlphaFoldDB" id="A0A154L263"/>
<reference evidence="1 2" key="1">
    <citation type="submission" date="2015-12" db="EMBL/GenBank/DDBJ databases">
        <title>Genome sequence of Thalassospira lucentensis MCCC 1A02072.</title>
        <authorList>
            <person name="Lu L."/>
            <person name="Lai Q."/>
            <person name="Shao Z."/>
            <person name="Qian P."/>
        </authorList>
    </citation>
    <scope>NUCLEOTIDE SEQUENCE [LARGE SCALE GENOMIC DNA]</scope>
    <source>
        <strain evidence="1 2">MCCC 1A02072</strain>
    </source>
</reference>
<comment type="caution">
    <text evidence="1">The sequence shown here is derived from an EMBL/GenBank/DDBJ whole genome shotgun (WGS) entry which is preliminary data.</text>
</comment>
<protein>
    <submittedName>
        <fullName evidence="1">Uncharacterized protein</fullName>
    </submittedName>
</protein>
<dbReference type="RefSeq" id="WP_062952728.1">
    <property type="nucleotide sequence ID" value="NZ_LPVY01000021.1"/>
</dbReference>
<proteinExistence type="predicted"/>
<accession>A0A154L263</accession>
<evidence type="ECO:0000313" key="2">
    <source>
        <dbReference type="Proteomes" id="UP000076335"/>
    </source>
</evidence>
<dbReference type="Proteomes" id="UP000076335">
    <property type="component" value="Unassembled WGS sequence"/>
</dbReference>
<organism evidence="1 2">
    <name type="scientific">Thalassospira lucentensis</name>
    <dbReference type="NCBI Taxonomy" id="168935"/>
    <lineage>
        <taxon>Bacteria</taxon>
        <taxon>Pseudomonadati</taxon>
        <taxon>Pseudomonadota</taxon>
        <taxon>Alphaproteobacteria</taxon>
        <taxon>Rhodospirillales</taxon>
        <taxon>Thalassospiraceae</taxon>
        <taxon>Thalassospira</taxon>
    </lineage>
</organism>
<dbReference type="EMBL" id="LPVY01000021">
    <property type="protein sequence ID" value="KZB62149.1"/>
    <property type="molecule type" value="Genomic_DNA"/>
</dbReference>
<evidence type="ECO:0000313" key="1">
    <source>
        <dbReference type="EMBL" id="KZB62149.1"/>
    </source>
</evidence>
<sequence length="467" mass="48483">MGAVFKGTGGASVGFAGNGERTVFPFQFAVFGGDDVAVRVDGKPVTTGFHVALNDAEEAPGGAVIFEVAPKVGAAISISRHLRLRRLSAYGSSASPRGDAVDRDLDYLTAALGDIDRAMVGSLRLDPADQDKGDLALPRIAPGRALVWNDQGDGLANGPEAGEIAAAGQHGAMAQDAANRAEAAGTRAETALAGFQKQMAGAAFDLDLRAQNVTLWQDERRMPVIDAPGDRIMDIRETGALVRLSNGGRLSLPGVSAARNGVRYRVVNGDGTMVDVSAASGDQIAPLDGAAARSVHALPIRGDCVDLICDGTRWFAASIREGGPVVKLLRTNAQDIPAGGYFIVEWDQVAEDSHGLYDAALHGVGSLPPGFYHVDAGVNFAIGAEAVAVSAYVERQGASGWSTHLQASDIAGAGSNATQSVRVSGIARIGIASDNALRLRVRHSDSVTRQIAAGAVMSWFHLYRIGG</sequence>
<name>A0A154L263_9PROT</name>
<gene>
    <name evidence="1" type="ORF">AUP42_04110</name>
</gene>